<dbReference type="AlphaFoldDB" id="A0AAX4IXT4"/>
<keyword evidence="1" id="KW-0732">Signal</keyword>
<feature type="signal peptide" evidence="1">
    <location>
        <begin position="1"/>
        <end position="21"/>
    </location>
</feature>
<organism evidence="2 3">
    <name type="scientific">Colletotrichum destructivum</name>
    <dbReference type="NCBI Taxonomy" id="34406"/>
    <lineage>
        <taxon>Eukaryota</taxon>
        <taxon>Fungi</taxon>
        <taxon>Dikarya</taxon>
        <taxon>Ascomycota</taxon>
        <taxon>Pezizomycotina</taxon>
        <taxon>Sordariomycetes</taxon>
        <taxon>Hypocreomycetidae</taxon>
        <taxon>Glomerellales</taxon>
        <taxon>Glomerellaceae</taxon>
        <taxon>Colletotrichum</taxon>
        <taxon>Colletotrichum destructivum species complex</taxon>
    </lineage>
</organism>
<dbReference type="KEGG" id="cdet:87949574"/>
<evidence type="ECO:0000256" key="1">
    <source>
        <dbReference type="SAM" id="SignalP"/>
    </source>
</evidence>
<dbReference type="GeneID" id="87949574"/>
<evidence type="ECO:0000313" key="3">
    <source>
        <dbReference type="Proteomes" id="UP001322277"/>
    </source>
</evidence>
<evidence type="ECO:0008006" key="4">
    <source>
        <dbReference type="Google" id="ProtNLM"/>
    </source>
</evidence>
<proteinExistence type="predicted"/>
<evidence type="ECO:0000313" key="2">
    <source>
        <dbReference type="EMBL" id="WQF88060.1"/>
    </source>
</evidence>
<gene>
    <name evidence="2" type="ORF">CDEST_13074</name>
</gene>
<dbReference type="RefSeq" id="XP_062785281.1">
    <property type="nucleotide sequence ID" value="XM_062929230.1"/>
</dbReference>
<feature type="chain" id="PRO_5043847781" description="Secreted in xylem 6" evidence="1">
    <location>
        <begin position="22"/>
        <end position="229"/>
    </location>
</feature>
<name>A0AAX4IXT4_9PEZI</name>
<dbReference type="EMBL" id="CP137312">
    <property type="protein sequence ID" value="WQF88060.1"/>
    <property type="molecule type" value="Genomic_DNA"/>
</dbReference>
<reference evidence="3" key="1">
    <citation type="journal article" date="2023" name="bioRxiv">
        <title>Complete genome of the Medicago anthracnose fungus, Colletotrichum destructivum, reveals a mini-chromosome-like region within a core chromosome.</title>
        <authorList>
            <person name="Lapalu N."/>
            <person name="Simon A."/>
            <person name="Lu A."/>
            <person name="Plaumann P.-L."/>
            <person name="Amselem J."/>
            <person name="Pigne S."/>
            <person name="Auger A."/>
            <person name="Koch C."/>
            <person name="Dallery J.-F."/>
            <person name="O'Connell R.J."/>
        </authorList>
    </citation>
    <scope>NUCLEOTIDE SEQUENCE [LARGE SCALE GENOMIC DNA]</scope>
    <source>
        <strain evidence="3">CBS 520.97</strain>
    </source>
</reference>
<protein>
    <recommendedName>
        <fullName evidence="4">Secreted in xylem 6</fullName>
    </recommendedName>
</protein>
<keyword evidence="3" id="KW-1185">Reference proteome</keyword>
<sequence length="229" mass="24590">MKLSLLIVVLPASCFVTPLLQVNNSTTKFSIDVAPVELDVAPAGREPLNTSLANIGRRVIGPRDARTNPPCPPGQTFSSSICFTYSIISRFCNTAQGGPGERREIFCHADEVCVQRLLSNGRTYADCLPLVSVIKWRSGPSSSQQGCTDVSSKRGKTHSLGTIAYDTNSHPIQVDKILYLGEPGDVNKGIGGSTSFFTSEPWNFDGGNHMQACVTTGGATGLHLFTWII</sequence>
<dbReference type="Proteomes" id="UP001322277">
    <property type="component" value="Chromosome 8"/>
</dbReference>
<accession>A0AAX4IXT4</accession>